<reference evidence="2 3" key="1">
    <citation type="submission" date="2018-04" db="EMBL/GenBank/DDBJ databases">
        <authorList>
            <person name="Go L.Y."/>
            <person name="Mitchell J.A."/>
        </authorList>
    </citation>
    <scope>NUCLEOTIDE SEQUENCE [LARGE SCALE GENOMIC DNA]</scope>
    <source>
        <strain evidence="2">ULC066bin1</strain>
    </source>
</reference>
<organism evidence="2 3">
    <name type="scientific">Pseudanabaena frigida</name>
    <dbReference type="NCBI Taxonomy" id="945775"/>
    <lineage>
        <taxon>Bacteria</taxon>
        <taxon>Bacillati</taxon>
        <taxon>Cyanobacteriota</taxon>
        <taxon>Cyanophyceae</taxon>
        <taxon>Pseudanabaenales</taxon>
        <taxon>Pseudanabaenaceae</taxon>
        <taxon>Pseudanabaena</taxon>
    </lineage>
</organism>
<dbReference type="InterPro" id="IPR011335">
    <property type="entry name" value="Restrct_endonuc-II-like"/>
</dbReference>
<dbReference type="Proteomes" id="UP000249467">
    <property type="component" value="Unassembled WGS sequence"/>
</dbReference>
<sequence>MVQTASSPITLAQFLLQPETKPAYEYIDGQILQKPMPQGKHSILQGELVSKINGILKPSRIAWAFPELRCTFGGRSTVPDIAIFTWDRIPSDEDGEVANTFSIAPDWTIEILSPDQSQTKVTKNILHCLKYGTQMGWLVYPRERTVFIYRPKQEIEVFDDPDSILPTPAFASDIQLSVRDLFVWLTKNQ</sequence>
<evidence type="ECO:0000313" key="2">
    <source>
        <dbReference type="EMBL" id="PZO43480.1"/>
    </source>
</evidence>
<dbReference type="InterPro" id="IPR012296">
    <property type="entry name" value="Nuclease_put_TT1808"/>
</dbReference>
<reference evidence="2 3" key="2">
    <citation type="submission" date="2018-06" db="EMBL/GenBank/DDBJ databases">
        <title>Metagenomic assembly of (sub)arctic Cyanobacteria and their associated microbiome from non-axenic cultures.</title>
        <authorList>
            <person name="Baurain D."/>
        </authorList>
    </citation>
    <scope>NUCLEOTIDE SEQUENCE [LARGE SCALE GENOMIC DNA]</scope>
    <source>
        <strain evidence="2">ULC066bin1</strain>
    </source>
</reference>
<dbReference type="AlphaFoldDB" id="A0A2W4WFY8"/>
<comment type="caution">
    <text evidence="2">The sequence shown here is derived from an EMBL/GenBank/DDBJ whole genome shotgun (WGS) entry which is preliminary data.</text>
</comment>
<feature type="domain" description="Putative restriction endonuclease" evidence="1">
    <location>
        <begin position="12"/>
        <end position="178"/>
    </location>
</feature>
<proteinExistence type="predicted"/>
<dbReference type="SUPFAM" id="SSF52980">
    <property type="entry name" value="Restriction endonuclease-like"/>
    <property type="match status" value="1"/>
</dbReference>
<name>A0A2W4WFY8_9CYAN</name>
<dbReference type="Gene3D" id="3.90.1570.10">
    <property type="entry name" value="tt1808, chain A"/>
    <property type="match status" value="1"/>
</dbReference>
<evidence type="ECO:0000313" key="3">
    <source>
        <dbReference type="Proteomes" id="UP000249467"/>
    </source>
</evidence>
<protein>
    <recommendedName>
        <fullName evidence="1">Putative restriction endonuclease domain-containing protein</fullName>
    </recommendedName>
</protein>
<dbReference type="Pfam" id="PF05685">
    <property type="entry name" value="Uma2"/>
    <property type="match status" value="1"/>
</dbReference>
<evidence type="ECO:0000259" key="1">
    <source>
        <dbReference type="Pfam" id="PF05685"/>
    </source>
</evidence>
<dbReference type="CDD" id="cd06260">
    <property type="entry name" value="DUF820-like"/>
    <property type="match status" value="1"/>
</dbReference>
<dbReference type="PANTHER" id="PTHR34107:SF8">
    <property type="entry name" value="UNIDENTIFIED OPEN READING FRAME"/>
    <property type="match status" value="1"/>
</dbReference>
<accession>A0A2W4WFY8</accession>
<dbReference type="InterPro" id="IPR008538">
    <property type="entry name" value="Uma2"/>
</dbReference>
<gene>
    <name evidence="2" type="ORF">DCF19_05955</name>
</gene>
<dbReference type="PANTHER" id="PTHR34107">
    <property type="entry name" value="SLL0198 PROTEIN-RELATED"/>
    <property type="match status" value="1"/>
</dbReference>
<dbReference type="EMBL" id="QBML01000005">
    <property type="protein sequence ID" value="PZO43480.1"/>
    <property type="molecule type" value="Genomic_DNA"/>
</dbReference>